<dbReference type="PANTHER" id="PTHR42776:SF4">
    <property type="entry name" value="ACYLAMINO-ACID-RELEASING ENZYME"/>
    <property type="match status" value="1"/>
</dbReference>
<reference evidence="11 12" key="2">
    <citation type="journal article" date="2015" name="Genome Announc.">
        <title>Complete Genome Sequences of Evolved Arsenate-Resistant Metallosphaera sedula Strains.</title>
        <authorList>
            <person name="Ai C."/>
            <person name="McCarthy S."/>
            <person name="Schackwitz W."/>
            <person name="Martin J."/>
            <person name="Lipzen A."/>
            <person name="Blum P."/>
        </authorList>
    </citation>
    <scope>NUCLEOTIDE SEQUENCE [LARGE SCALE GENOMIC DNA]</scope>
    <source>
        <strain evidence="6 12">ARS120-1</strain>
        <strain evidence="7 11">ARS120-2</strain>
        <strain evidence="4 14">ARS50-1</strain>
        <strain evidence="5 13">ARS50-2</strain>
    </source>
</reference>
<evidence type="ECO:0000259" key="2">
    <source>
        <dbReference type="Pfam" id="PF00326"/>
    </source>
</evidence>
<accession>A0A088E2A3</accession>
<evidence type="ECO:0000313" key="9">
    <source>
        <dbReference type="Proteomes" id="UP000029084"/>
    </source>
</evidence>
<dbReference type="Proteomes" id="UP000062475">
    <property type="component" value="Chromosome"/>
</dbReference>
<feature type="domain" description="Peptidase S9 prolyl oligopeptidase catalytic" evidence="2">
    <location>
        <begin position="374"/>
        <end position="582"/>
    </location>
</feature>
<dbReference type="OrthoDB" id="25019at2157"/>
<evidence type="ECO:0000313" key="5">
    <source>
        <dbReference type="EMBL" id="AKV75787.1"/>
    </source>
</evidence>
<dbReference type="InterPro" id="IPR001375">
    <property type="entry name" value="Peptidase_S9_cat"/>
</dbReference>
<dbReference type="Proteomes" id="UP000068832">
    <property type="component" value="Chromosome"/>
</dbReference>
<sequence length="583" mass="65598">MDPKEAYSLKVISEVKLESQGLIHGETWIKDNAYFTTIFLNNRPILEGKVSLPRFLGEDLYYVRNDGSATLLVQSPYGEPRKLAELGKILKFEKHEKGLLILGEDLLDKQAPSAPFITEKRKYRFDGRGLLRTRTSLYLVKGNDVVKVLGGDFDVTDFSTNGKRVVVSTTQPNDDLGLNALYELDLETGETRRITKEDGMIVAVAMNSDGDVAYLGHDKGKSPWAVREVIFPERGERYLCGNTCGSTVLTDVFDGAKERLVFLKNQVITLGQMGGEVNLYRISDRKVDKLTEGKQVVRLFDYDGNSLVYSFMTPEKPSLLFRGEVYDPDPNVKGLMPVRVSSKIEGWGIITGDKPTILFIHGGPHMAYGYGYFIEFQFFASNGFNVIYANPTGSQGYGEEFAKGCVGDWGGRDMAELLEFVEDARRQFNLTKRMGVTGGSYGGFMTNWIITHSEIFSAAVSERGISNLVSMCGTSDIGFWFNAVESGVDDPWNPENMEKLMRMSPIYYVGKVSTSTMFIHGEEDYRCPIEQAEQFHVALRSRGVESKLVRYQGDGHEHARRGRPDNMMHRLTIKLQWFKDHLT</sequence>
<dbReference type="SUPFAM" id="SSF69304">
    <property type="entry name" value="Tricorn protease N-terminal domain"/>
    <property type="match status" value="1"/>
</dbReference>
<evidence type="ECO:0000313" key="6">
    <source>
        <dbReference type="EMBL" id="AKV78034.1"/>
    </source>
</evidence>
<evidence type="ECO:0000313" key="11">
    <source>
        <dbReference type="Proteomes" id="UP000061362"/>
    </source>
</evidence>
<dbReference type="EMBL" id="CP012176">
    <property type="protein sequence ID" value="AKV82526.1"/>
    <property type="molecule type" value="Genomic_DNA"/>
</dbReference>
<dbReference type="GeneID" id="91754842"/>
<dbReference type="Pfam" id="PF00326">
    <property type="entry name" value="Peptidase_S9"/>
    <property type="match status" value="1"/>
</dbReference>
<evidence type="ECO:0000313" key="10">
    <source>
        <dbReference type="Proteomes" id="UP000056255"/>
    </source>
</evidence>
<dbReference type="SUPFAM" id="SSF53474">
    <property type="entry name" value="alpha/beta-Hydrolases"/>
    <property type="match status" value="1"/>
</dbReference>
<gene>
    <name evidence="3" type="ORF">HA72_0395</name>
    <name evidence="4" type="ORF">MsedA_0408</name>
    <name evidence="5" type="ORF">MsedB_0408</name>
    <name evidence="6" type="ORF">MsedC_0407</name>
    <name evidence="7" type="ORF">MsedD_0408</name>
    <name evidence="8" type="ORF">MsedE_0408</name>
</gene>
<dbReference type="OMA" id="RCPIDQG"/>
<evidence type="ECO:0000313" key="8">
    <source>
        <dbReference type="EMBL" id="AKV82526.1"/>
    </source>
</evidence>
<dbReference type="EMBL" id="CP012175">
    <property type="protein sequence ID" value="AKV80279.1"/>
    <property type="molecule type" value="Genomic_DNA"/>
</dbReference>
<name>A0A088E2A3_9CREN</name>
<dbReference type="GO" id="GO:0004252">
    <property type="term" value="F:serine-type endopeptidase activity"/>
    <property type="evidence" value="ECO:0007669"/>
    <property type="project" value="TreeGrafter"/>
</dbReference>
<evidence type="ECO:0000313" key="13">
    <source>
        <dbReference type="Proteomes" id="UP000062475"/>
    </source>
</evidence>
<dbReference type="Gene3D" id="3.40.50.1820">
    <property type="entry name" value="alpha/beta hydrolase"/>
    <property type="match status" value="1"/>
</dbReference>
<proteinExistence type="predicted"/>
<dbReference type="EMBL" id="CP012172">
    <property type="protein sequence ID" value="AKV73545.1"/>
    <property type="molecule type" value="Genomic_DNA"/>
</dbReference>
<dbReference type="PANTHER" id="PTHR42776">
    <property type="entry name" value="SERINE PEPTIDASE S9 FAMILY MEMBER"/>
    <property type="match status" value="1"/>
</dbReference>
<keyword evidence="1" id="KW-0378">Hydrolase</keyword>
<evidence type="ECO:0000313" key="4">
    <source>
        <dbReference type="EMBL" id="AKV73545.1"/>
    </source>
</evidence>
<dbReference type="Proteomes" id="UP000062398">
    <property type="component" value="Chromosome"/>
</dbReference>
<evidence type="ECO:0000256" key="1">
    <source>
        <dbReference type="ARBA" id="ARBA00022801"/>
    </source>
</evidence>
<dbReference type="InterPro" id="IPR029058">
    <property type="entry name" value="AB_hydrolase_fold"/>
</dbReference>
<dbReference type="AlphaFoldDB" id="A0A088E2A3"/>
<dbReference type="GO" id="GO:0006508">
    <property type="term" value="P:proteolysis"/>
    <property type="evidence" value="ECO:0007669"/>
    <property type="project" value="InterPro"/>
</dbReference>
<reference evidence="3 9" key="1">
    <citation type="journal article" date="2014" name="J. Bacteriol.">
        <title>Role of an Archaeal PitA Transporter in the Copper and Arsenic Resistance of Metallosphaera sedula, an Extreme Thermoacidophile.</title>
        <authorList>
            <person name="McCarthy S."/>
            <person name="Ai C."/>
            <person name="Wheaton G."/>
            <person name="Tevatia R."/>
            <person name="Eckrich V."/>
            <person name="Kelly R."/>
            <person name="Blum P."/>
        </authorList>
    </citation>
    <scope>NUCLEOTIDE SEQUENCE [LARGE SCALE GENOMIC DNA]</scope>
    <source>
        <strain evidence="3 9">CuR1</strain>
    </source>
</reference>
<reference evidence="8 10" key="3">
    <citation type="submission" date="2015-07" db="EMBL/GenBank/DDBJ databases">
        <title>Physiological, transcriptional responses and genome re-sequencing of acid resistant extremely thermoacidophilic Metallosphaera sedula SARC-M1.</title>
        <authorList>
            <person name="Ai C."/>
            <person name="McCarthy S."/>
            <person name="Eckrich V."/>
            <person name="Rudrappa D."/>
            <person name="Qiu G."/>
            <person name="Blum P."/>
        </authorList>
    </citation>
    <scope>NUCLEOTIDE SEQUENCE [LARGE SCALE GENOMIC DNA]</scope>
    <source>
        <strain evidence="8 10">SARC-M1</strain>
    </source>
</reference>
<organism evidence="3 9">
    <name type="scientific">Metallosphaera sedula</name>
    <dbReference type="NCBI Taxonomy" id="43687"/>
    <lineage>
        <taxon>Archaea</taxon>
        <taxon>Thermoproteota</taxon>
        <taxon>Thermoprotei</taxon>
        <taxon>Sulfolobales</taxon>
        <taxon>Sulfolobaceae</taxon>
        <taxon>Metallosphaera</taxon>
    </lineage>
</organism>
<evidence type="ECO:0000313" key="7">
    <source>
        <dbReference type="EMBL" id="AKV80279.1"/>
    </source>
</evidence>
<dbReference type="EMBL" id="CP012174">
    <property type="protein sequence ID" value="AKV78034.1"/>
    <property type="molecule type" value="Genomic_DNA"/>
</dbReference>
<evidence type="ECO:0000313" key="14">
    <source>
        <dbReference type="Proteomes" id="UP000068832"/>
    </source>
</evidence>
<dbReference type="EMBL" id="CP008822">
    <property type="protein sequence ID" value="AIM26559.1"/>
    <property type="molecule type" value="Genomic_DNA"/>
</dbReference>
<dbReference type="RefSeq" id="WP_012020360.1">
    <property type="nucleotide sequence ID" value="NZ_AP019770.1"/>
</dbReference>
<evidence type="ECO:0000313" key="12">
    <source>
        <dbReference type="Proteomes" id="UP000062398"/>
    </source>
</evidence>
<dbReference type="Proteomes" id="UP000061362">
    <property type="component" value="Chromosome"/>
</dbReference>
<dbReference type="PATRIC" id="fig|43687.5.peg.406"/>
<dbReference type="Proteomes" id="UP000029084">
    <property type="component" value="Chromosome"/>
</dbReference>
<protein>
    <submittedName>
        <fullName evidence="4">Acylaminoacyl peptidase</fullName>
    </submittedName>
    <submittedName>
        <fullName evidence="3">Peptidase S9, prolyl oligopeptidase active site domain protein</fullName>
    </submittedName>
</protein>
<dbReference type="Proteomes" id="UP000056255">
    <property type="component" value="Chromosome"/>
</dbReference>
<dbReference type="EMBL" id="CP012173">
    <property type="protein sequence ID" value="AKV75787.1"/>
    <property type="molecule type" value="Genomic_DNA"/>
</dbReference>
<evidence type="ECO:0000313" key="3">
    <source>
        <dbReference type="EMBL" id="AIM26559.1"/>
    </source>
</evidence>